<organism evidence="4">
    <name type="scientific">Menopon gallinae</name>
    <name type="common">poultry shaft louse</name>
    <dbReference type="NCBI Taxonomy" id="328185"/>
    <lineage>
        <taxon>Eukaryota</taxon>
        <taxon>Metazoa</taxon>
        <taxon>Ecdysozoa</taxon>
        <taxon>Arthropoda</taxon>
        <taxon>Hexapoda</taxon>
        <taxon>Insecta</taxon>
        <taxon>Pterygota</taxon>
        <taxon>Neoptera</taxon>
        <taxon>Paraneoptera</taxon>
        <taxon>Psocodea</taxon>
        <taxon>Troctomorpha</taxon>
        <taxon>Phthiraptera</taxon>
        <taxon>Amblycera</taxon>
        <taxon>Menoponidae</taxon>
        <taxon>Menopon</taxon>
    </lineage>
</organism>
<evidence type="ECO:0000256" key="3">
    <source>
        <dbReference type="SAM" id="SignalP"/>
    </source>
</evidence>
<gene>
    <name evidence="4" type="ORF">PYX00_007396</name>
</gene>
<comment type="caution">
    <text evidence="4">The sequence shown here is derived from an EMBL/GenBank/DDBJ whole genome shotgun (WGS) entry which is preliminary data.</text>
</comment>
<evidence type="ECO:0000256" key="1">
    <source>
        <dbReference type="SAM" id="MobiDB-lite"/>
    </source>
</evidence>
<keyword evidence="2" id="KW-1133">Transmembrane helix</keyword>
<feature type="chain" id="PRO_5043498021" evidence="3">
    <location>
        <begin position="20"/>
        <end position="141"/>
    </location>
</feature>
<keyword evidence="2" id="KW-0472">Membrane</keyword>
<proteinExistence type="predicted"/>
<keyword evidence="3" id="KW-0732">Signal</keyword>
<sequence length="141" mass="16099">MINILAFLWISLTVFEANGSNLLSSCQHSQEESRELSPRGYGYGYPFLPFLEPLSILAVIAFLAFLVQTFHAIYHNHHANHGLGGGLLNNVLPSHHKKMQSESRHNDNIFRAIEFYEAMNRRRQGKKRSKNSSKSKRKSTT</sequence>
<dbReference type="EMBL" id="JARGDH010000004">
    <property type="protein sequence ID" value="KAL0269777.1"/>
    <property type="molecule type" value="Genomic_DNA"/>
</dbReference>
<feature type="region of interest" description="Disordered" evidence="1">
    <location>
        <begin position="121"/>
        <end position="141"/>
    </location>
</feature>
<name>A0AAW2HJ22_9NEOP</name>
<reference evidence="4" key="1">
    <citation type="journal article" date="2024" name="Gigascience">
        <title>Chromosome-level genome of the poultry shaft louse Menopon gallinae provides insight into the host-switching and adaptive evolution of parasitic lice.</title>
        <authorList>
            <person name="Xu Y."/>
            <person name="Ma L."/>
            <person name="Liu S."/>
            <person name="Liang Y."/>
            <person name="Liu Q."/>
            <person name="He Z."/>
            <person name="Tian L."/>
            <person name="Duan Y."/>
            <person name="Cai W."/>
            <person name="Li H."/>
            <person name="Song F."/>
        </authorList>
    </citation>
    <scope>NUCLEOTIDE SEQUENCE</scope>
    <source>
        <strain evidence="4">Cailab_2023a</strain>
    </source>
</reference>
<keyword evidence="2" id="KW-0812">Transmembrane</keyword>
<evidence type="ECO:0000256" key="2">
    <source>
        <dbReference type="SAM" id="Phobius"/>
    </source>
</evidence>
<feature type="transmembrane region" description="Helical" evidence="2">
    <location>
        <begin position="43"/>
        <end position="67"/>
    </location>
</feature>
<dbReference type="AlphaFoldDB" id="A0AAW2HJ22"/>
<protein>
    <submittedName>
        <fullName evidence="4">Uncharacterized protein</fullName>
    </submittedName>
</protein>
<evidence type="ECO:0000313" key="4">
    <source>
        <dbReference type="EMBL" id="KAL0269777.1"/>
    </source>
</evidence>
<accession>A0AAW2HJ22</accession>
<feature type="signal peptide" evidence="3">
    <location>
        <begin position="1"/>
        <end position="19"/>
    </location>
</feature>